<name>A0ABX8S9C1_9ACTN</name>
<reference evidence="5" key="1">
    <citation type="submission" date="2021-07" db="EMBL/GenBank/DDBJ databases">
        <title>Candidatus Kaistella beijingensis sp. nov. isolated from a municipal wastewater treatment plant is involved in sludge foaming.</title>
        <authorList>
            <person name="Song Y."/>
            <person name="Liu S.-J."/>
        </authorList>
    </citation>
    <scope>NUCLEOTIDE SEQUENCE</scope>
    <source>
        <strain evidence="5">DSM 43998</strain>
    </source>
</reference>
<organism evidence="5 6">
    <name type="scientific">Skermania pinensis</name>
    <dbReference type="NCBI Taxonomy" id="39122"/>
    <lineage>
        <taxon>Bacteria</taxon>
        <taxon>Bacillati</taxon>
        <taxon>Actinomycetota</taxon>
        <taxon>Actinomycetes</taxon>
        <taxon>Mycobacteriales</taxon>
        <taxon>Gordoniaceae</taxon>
        <taxon>Skermania</taxon>
    </lineage>
</organism>
<dbReference type="RefSeq" id="WP_066469249.1">
    <property type="nucleotide sequence ID" value="NZ_CBCRUZ010000005.1"/>
</dbReference>
<gene>
    <name evidence="5" type="ORF">KV203_18600</name>
</gene>
<evidence type="ECO:0000256" key="2">
    <source>
        <dbReference type="ARBA" id="ARBA00022898"/>
    </source>
</evidence>
<accession>A0ABX8S9C1</accession>
<comment type="cofactor">
    <cofactor evidence="1">
        <name>pyridoxal 5'-phosphate</name>
        <dbReference type="ChEBI" id="CHEBI:597326"/>
    </cofactor>
</comment>
<dbReference type="InterPro" id="IPR029066">
    <property type="entry name" value="PLP-binding_barrel"/>
</dbReference>
<feature type="compositionally biased region" description="Pro residues" evidence="3">
    <location>
        <begin position="7"/>
        <end position="17"/>
    </location>
</feature>
<dbReference type="EMBL" id="CP079105">
    <property type="protein sequence ID" value="QXQ13767.1"/>
    <property type="molecule type" value="Genomic_DNA"/>
</dbReference>
<dbReference type="InterPro" id="IPR009006">
    <property type="entry name" value="Ala_racemase/Decarboxylase_C"/>
</dbReference>
<dbReference type="SUPFAM" id="SSF51419">
    <property type="entry name" value="PLP-binding barrel"/>
    <property type="match status" value="1"/>
</dbReference>
<proteinExistence type="predicted"/>
<dbReference type="Pfam" id="PF02784">
    <property type="entry name" value="Orn_Arg_deC_N"/>
    <property type="match status" value="1"/>
</dbReference>
<dbReference type="PANTHER" id="PTHR43727:SF2">
    <property type="entry name" value="GROUP IV DECARBOXYLASE"/>
    <property type="match status" value="1"/>
</dbReference>
<evidence type="ECO:0000313" key="6">
    <source>
        <dbReference type="Proteomes" id="UP000887023"/>
    </source>
</evidence>
<dbReference type="SUPFAM" id="SSF50621">
    <property type="entry name" value="Alanine racemase C-terminal domain-like"/>
    <property type="match status" value="1"/>
</dbReference>
<sequence length="458" mass="48823">MELNPADPRPGPVPLPAREPSWVGRVRDHPELLGDIADAVGGPYHVLDDAHFAANLTGFAERFADAGVAGTIYFGKKANKAACWLPRCAAAGAGVDVASVAELVGALAGGVTGDQLVITGPAKSDELLWLAVRHRSVIAVDALDELARLLVLARTVAPVRLLLRIRPAADPDSRFGLTDAELATALDRCVEQRDTVELTGFSFHLTGYAVAPRAWQAAAAIDRCVAARARGLAAGAVSIGGGFTVDYVDDQAWQAFQREFRDSWFHAGKSFRTFYPYHSDPAGPAMLAAVLAESVPGGGDLAARLATTGTRLLIEPGRALLAGCGFSVFPVQGYKERAGYGIVTVAGTSLSLSEQWFGSEYLPDPVLWPARPSDRPVRVCVGGASCLEDDMLTWRKVQLPGPPRLGDLLIYPNTAGYQMDSNESEFHELALPPKVVVDTGGPRVRWRLDAGVPRSRRG</sequence>
<dbReference type="Proteomes" id="UP000887023">
    <property type="component" value="Chromosome"/>
</dbReference>
<evidence type="ECO:0000313" key="5">
    <source>
        <dbReference type="EMBL" id="QXQ13767.1"/>
    </source>
</evidence>
<evidence type="ECO:0000256" key="1">
    <source>
        <dbReference type="ARBA" id="ARBA00001933"/>
    </source>
</evidence>
<dbReference type="Gene3D" id="3.20.20.10">
    <property type="entry name" value="Alanine racemase"/>
    <property type="match status" value="1"/>
</dbReference>
<protein>
    <submittedName>
        <fullName evidence="5">Y4yA family PLP-dependent enzyme</fullName>
    </submittedName>
</protein>
<dbReference type="PANTHER" id="PTHR43727">
    <property type="entry name" value="DIAMINOPIMELATE DECARBOXYLASE"/>
    <property type="match status" value="1"/>
</dbReference>
<evidence type="ECO:0000259" key="4">
    <source>
        <dbReference type="Pfam" id="PF02784"/>
    </source>
</evidence>
<evidence type="ECO:0000256" key="3">
    <source>
        <dbReference type="SAM" id="MobiDB-lite"/>
    </source>
</evidence>
<dbReference type="InterPro" id="IPR022644">
    <property type="entry name" value="De-COase2_N"/>
</dbReference>
<keyword evidence="6" id="KW-1185">Reference proteome</keyword>
<feature type="region of interest" description="Disordered" evidence="3">
    <location>
        <begin position="1"/>
        <end position="21"/>
    </location>
</feature>
<dbReference type="Gene3D" id="2.40.37.10">
    <property type="entry name" value="Lyase, Ornithine Decarboxylase, Chain A, domain 1"/>
    <property type="match status" value="1"/>
</dbReference>
<feature type="domain" description="Orn/DAP/Arg decarboxylase 2 N-terminal" evidence="4">
    <location>
        <begin position="69"/>
        <end position="256"/>
    </location>
</feature>
<keyword evidence="2" id="KW-0663">Pyridoxal phosphate</keyword>